<dbReference type="GO" id="GO:0004372">
    <property type="term" value="F:glycine hydroxymethyltransferase activity"/>
    <property type="evidence" value="ECO:0007669"/>
    <property type="project" value="UniProtKB-UniRule"/>
</dbReference>
<proteinExistence type="inferred from homology"/>
<comment type="function">
    <text evidence="9">Catalyzes the reversible interconversion of serine and glycine with a modified folate serving as the one-carbon carrier. Also exhibits a pteridine-independent aldolase activity toward beta-hydroxyamino acids, producing glycine and aldehydes, via a retro-aldol mechanism.</text>
</comment>
<dbReference type="PANTHER" id="PTHR11680:SF35">
    <property type="entry name" value="SERINE HYDROXYMETHYLTRANSFERASE 1"/>
    <property type="match status" value="1"/>
</dbReference>
<keyword evidence="12" id="KW-0489">Methyltransferase</keyword>
<evidence type="ECO:0000313" key="13">
    <source>
        <dbReference type="EMBL" id="KQB35933.1"/>
    </source>
</evidence>
<dbReference type="InterPro" id="IPR015421">
    <property type="entry name" value="PyrdxlP-dep_Trfase_major"/>
</dbReference>
<dbReference type="GO" id="GO:0005737">
    <property type="term" value="C:cytoplasm"/>
    <property type="evidence" value="ECO:0007669"/>
    <property type="project" value="UniProtKB-SubCell"/>
</dbReference>
<dbReference type="InterPro" id="IPR015424">
    <property type="entry name" value="PyrdxlP-dep_Trfase"/>
</dbReference>
<dbReference type="Gene3D" id="3.90.1150.10">
    <property type="entry name" value="Aspartate Aminotransferase, domain 1"/>
    <property type="match status" value="1"/>
</dbReference>
<evidence type="ECO:0000256" key="4">
    <source>
        <dbReference type="ARBA" id="ARBA00022490"/>
    </source>
</evidence>
<evidence type="ECO:0000256" key="3">
    <source>
        <dbReference type="ARBA" id="ARBA00011738"/>
    </source>
</evidence>
<dbReference type="InterPro" id="IPR015422">
    <property type="entry name" value="PyrdxlP-dep_Trfase_small"/>
</dbReference>
<feature type="binding site" evidence="9">
    <location>
        <begin position="125"/>
        <end position="127"/>
    </location>
    <ligand>
        <name>(6S)-5,6,7,8-tetrahydrofolate</name>
        <dbReference type="ChEBI" id="CHEBI:57453"/>
    </ligand>
</feature>
<evidence type="ECO:0000313" key="15">
    <source>
        <dbReference type="Proteomes" id="UP000050515"/>
    </source>
</evidence>
<dbReference type="PIRSF" id="PIRSF000412">
    <property type="entry name" value="SHMT"/>
    <property type="match status" value="1"/>
</dbReference>
<dbReference type="AlphaFoldDB" id="A0A0N8PQ86"/>
<dbReference type="GeneID" id="84222006"/>
<evidence type="ECO:0000256" key="7">
    <source>
        <dbReference type="ARBA" id="ARBA00022679"/>
    </source>
</evidence>
<dbReference type="InterPro" id="IPR049943">
    <property type="entry name" value="Ser_HO-MeTrfase-like"/>
</dbReference>
<dbReference type="GO" id="GO:0035999">
    <property type="term" value="P:tetrahydrofolate interconversion"/>
    <property type="evidence" value="ECO:0007669"/>
    <property type="project" value="InterPro"/>
</dbReference>
<dbReference type="GO" id="GO:0008168">
    <property type="term" value="F:methyltransferase activity"/>
    <property type="evidence" value="ECO:0007669"/>
    <property type="project" value="UniProtKB-KW"/>
</dbReference>
<dbReference type="RefSeq" id="WP_048102025.1">
    <property type="nucleotide sequence ID" value="NZ_JBBYJF010000001.1"/>
</dbReference>
<feature type="domain" description="Serine hydroxymethyltransferase-like" evidence="11">
    <location>
        <begin position="16"/>
        <end position="389"/>
    </location>
</feature>
<reference evidence="13 14" key="2">
    <citation type="submission" date="2015-09" db="EMBL/GenBank/DDBJ databases">
        <title>Heavy metals and arsenic resistance mechanisms in polyextremophilic archaea of the family Ferroplasmaceae.</title>
        <authorList>
            <person name="Bulaev A.G."/>
            <person name="Kanygina A.V."/>
        </authorList>
    </citation>
    <scope>NUCLEOTIDE SEQUENCE [LARGE SCALE GENOMIC DNA]</scope>
    <source>
        <strain evidence="13 14">VT</strain>
    </source>
</reference>
<dbReference type="Proteomes" id="UP000050515">
    <property type="component" value="Unassembled WGS sequence"/>
</dbReference>
<dbReference type="PROSITE" id="PS00096">
    <property type="entry name" value="SHMT"/>
    <property type="match status" value="1"/>
</dbReference>
<evidence type="ECO:0000256" key="1">
    <source>
        <dbReference type="ARBA" id="ARBA00001933"/>
    </source>
</evidence>
<dbReference type="EMBL" id="LJCQ01000248">
    <property type="protein sequence ID" value="KPV46429.1"/>
    <property type="molecule type" value="Genomic_DNA"/>
</dbReference>
<comment type="subunit">
    <text evidence="3 9">Homodimer.</text>
</comment>
<dbReference type="HAMAP" id="MF_00051">
    <property type="entry name" value="SHMT"/>
    <property type="match status" value="1"/>
</dbReference>
<feature type="binding site" evidence="9">
    <location>
        <position position="121"/>
    </location>
    <ligand>
        <name>(6S)-5,6,7,8-tetrahydrofolate</name>
        <dbReference type="ChEBI" id="CHEBI:57453"/>
    </ligand>
</feature>
<feature type="binding site" evidence="9">
    <location>
        <position position="247"/>
    </location>
    <ligand>
        <name>(6S)-5,6,7,8-tetrahydrofolate</name>
        <dbReference type="ChEBI" id="CHEBI:57453"/>
    </ligand>
</feature>
<dbReference type="PATRIC" id="fig|507754.4.peg.396"/>
<feature type="site" description="Plays an important role in substrate specificity" evidence="9">
    <location>
        <position position="230"/>
    </location>
</feature>
<keyword evidence="5 9" id="KW-0554">One-carbon metabolism</keyword>
<dbReference type="CDD" id="cd00378">
    <property type="entry name" value="SHMT"/>
    <property type="match status" value="1"/>
</dbReference>
<keyword evidence="14" id="KW-1185">Reference proteome</keyword>
<evidence type="ECO:0000256" key="6">
    <source>
        <dbReference type="ARBA" id="ARBA00022605"/>
    </source>
</evidence>
<evidence type="ECO:0000256" key="2">
    <source>
        <dbReference type="ARBA" id="ARBA00006376"/>
    </source>
</evidence>
<protein>
    <recommendedName>
        <fullName evidence="9">Serine hydroxymethyltransferase</fullName>
        <shortName evidence="9">SHMT</shortName>
        <shortName evidence="9">Serine methylase</shortName>
        <ecNumber evidence="9">2.1.2.-</ecNumber>
    </recommendedName>
</protein>
<dbReference type="InterPro" id="IPR001085">
    <property type="entry name" value="Ser_HO-MeTrfase"/>
</dbReference>
<feature type="modified residue" description="N6-(pyridoxal phosphate)lysine" evidence="9 10">
    <location>
        <position position="231"/>
    </location>
</feature>
<evidence type="ECO:0000313" key="14">
    <source>
        <dbReference type="Proteomes" id="UP000050320"/>
    </source>
</evidence>
<comment type="subcellular location">
    <subcellularLocation>
        <location evidence="9">Cytoplasm</location>
    </subcellularLocation>
</comment>
<dbReference type="UniPathway" id="UPA00288">
    <property type="reaction ID" value="UER01023"/>
</dbReference>
<dbReference type="EC" id="2.1.2.-" evidence="9"/>
<comment type="caution">
    <text evidence="12">The sequence shown here is derived from an EMBL/GenBank/DDBJ whole genome shotgun (WGS) entry which is preliminary data.</text>
</comment>
<dbReference type="Gene3D" id="3.40.640.10">
    <property type="entry name" value="Type I PLP-dependent aspartate aminotransferase-like (Major domain)"/>
    <property type="match status" value="1"/>
</dbReference>
<accession>A0A0N8PQ86</accession>
<evidence type="ECO:0000256" key="10">
    <source>
        <dbReference type="PIRSR" id="PIRSR000412-50"/>
    </source>
</evidence>
<keyword evidence="7 9" id="KW-0808">Transferase</keyword>
<evidence type="ECO:0000259" key="11">
    <source>
        <dbReference type="Pfam" id="PF00464"/>
    </source>
</evidence>
<keyword evidence="6 9" id="KW-0028">Amino-acid biosynthesis</keyword>
<organism evidence="12 15">
    <name type="scientific">Acidiplasma aeolicum</name>
    <dbReference type="NCBI Taxonomy" id="507754"/>
    <lineage>
        <taxon>Archaea</taxon>
        <taxon>Methanobacteriati</taxon>
        <taxon>Thermoplasmatota</taxon>
        <taxon>Thermoplasmata</taxon>
        <taxon>Thermoplasmatales</taxon>
        <taxon>Ferroplasmaceae</taxon>
        <taxon>Acidiplasma</taxon>
    </lineage>
</organism>
<gene>
    <name evidence="9" type="primary">glyA</name>
    <name evidence="13" type="ORF">AOG54_02560</name>
    <name evidence="12" type="ORF">SE19_05570</name>
</gene>
<evidence type="ECO:0000256" key="5">
    <source>
        <dbReference type="ARBA" id="ARBA00022563"/>
    </source>
</evidence>
<evidence type="ECO:0000256" key="9">
    <source>
        <dbReference type="HAMAP-Rule" id="MF_00051"/>
    </source>
</evidence>
<dbReference type="GO" id="GO:0030170">
    <property type="term" value="F:pyridoxal phosphate binding"/>
    <property type="evidence" value="ECO:0007669"/>
    <property type="project" value="UniProtKB-UniRule"/>
</dbReference>
<comment type="similarity">
    <text evidence="2 9">Belongs to the SHMT family.</text>
</comment>
<keyword evidence="4 9" id="KW-0963">Cytoplasm</keyword>
<evidence type="ECO:0000313" key="12">
    <source>
        <dbReference type="EMBL" id="KPV46429.1"/>
    </source>
</evidence>
<dbReference type="GO" id="GO:0019264">
    <property type="term" value="P:glycine biosynthetic process from serine"/>
    <property type="evidence" value="ECO:0007669"/>
    <property type="project" value="UniProtKB-UniRule"/>
</dbReference>
<dbReference type="OrthoDB" id="5821at2157"/>
<dbReference type="NCBIfam" id="NF000586">
    <property type="entry name" value="PRK00011.1"/>
    <property type="match status" value="1"/>
</dbReference>
<comment type="caution">
    <text evidence="9">Lacks conserved residue(s) required for the propagation of feature annotation.</text>
</comment>
<dbReference type="PANTHER" id="PTHR11680">
    <property type="entry name" value="SERINE HYDROXYMETHYLTRANSFERASE"/>
    <property type="match status" value="1"/>
</dbReference>
<dbReference type="GO" id="GO:0032259">
    <property type="term" value="P:methylation"/>
    <property type="evidence" value="ECO:0007669"/>
    <property type="project" value="UniProtKB-KW"/>
</dbReference>
<dbReference type="FunFam" id="3.40.640.10:FF:000101">
    <property type="entry name" value="Serine hydroxymethyltransferase"/>
    <property type="match status" value="1"/>
</dbReference>
<evidence type="ECO:0000256" key="8">
    <source>
        <dbReference type="ARBA" id="ARBA00022898"/>
    </source>
</evidence>
<dbReference type="EMBL" id="LKBG01000067">
    <property type="protein sequence ID" value="KQB35933.1"/>
    <property type="molecule type" value="Genomic_DNA"/>
</dbReference>
<comment type="cofactor">
    <cofactor evidence="1 9 10">
        <name>pyridoxal 5'-phosphate</name>
        <dbReference type="ChEBI" id="CHEBI:597326"/>
    </cofactor>
</comment>
<keyword evidence="8 9" id="KW-0663">Pyridoxal phosphate</keyword>
<reference evidence="12 15" key="1">
    <citation type="submission" date="2015-09" db="EMBL/GenBank/DDBJ databases">
        <title>Draft genome sequence of Acidiplasma aeolicum DSM 18409.</title>
        <authorList>
            <person name="Hemp J."/>
        </authorList>
    </citation>
    <scope>NUCLEOTIDE SEQUENCE [LARGE SCALE GENOMIC DNA]</scope>
    <source>
        <strain evidence="12 15">V</strain>
    </source>
</reference>
<sequence>MVNREDEFLEDALYIRQLAQKHNKFFEESIPLIASENIMSPMAMEMLLTDFGFRYAEGLPHKRYYQGNYYVDQLEDRVMDLGRELFKSKYVDPRPLSGTNSNMAVLYAFTKPGDLIATPSLSGGGHISSASFGAVGFRGLKTVNYPFDIDEMNIDVDGTIKLLKQNKPKVCWFGQSVFLFPTPLKELNDVFNEIGATVVYDGAHVLGLIAGKQFQDPLREGAEIITGSTHKTLPGPQHGIIIGETSEDKWKKVQRGVFPGTLSNHHINAMAALGITLAEHLQFGEDYAKQIIKNAQLLGEELNKYGFKVLGEKNGFTKSHTLAVDVSAQGGGKYVAETLEKAGIILNKNLLPYDDNKKSQNPSGIRIGTQEITRIGFKEDDVKHLAELINDIIMKNKNIEKMKSEVAEFKSKFTEIQYCFGKFRPYQYINIYK</sequence>
<dbReference type="Pfam" id="PF00464">
    <property type="entry name" value="SHMT"/>
    <property type="match status" value="1"/>
</dbReference>
<dbReference type="InterPro" id="IPR019798">
    <property type="entry name" value="Ser_HO-MeTrfase_PLP_BS"/>
</dbReference>
<comment type="pathway">
    <text evidence="9">Amino-acid biosynthesis; glycine biosynthesis; glycine from L-serine: step 1/1.</text>
</comment>
<dbReference type="SUPFAM" id="SSF53383">
    <property type="entry name" value="PLP-dependent transferases"/>
    <property type="match status" value="1"/>
</dbReference>
<dbReference type="Proteomes" id="UP000050320">
    <property type="component" value="Unassembled WGS sequence"/>
</dbReference>
<name>A0A0N8PQ86_9ARCH</name>
<dbReference type="InterPro" id="IPR039429">
    <property type="entry name" value="SHMT-like_dom"/>
</dbReference>